<gene>
    <name evidence="2" type="ORF">LARSCL_LOCUS18813</name>
</gene>
<keyword evidence="3" id="KW-1185">Reference proteome</keyword>
<reference evidence="2 3" key="1">
    <citation type="submission" date="2024-04" db="EMBL/GenBank/DDBJ databases">
        <authorList>
            <person name="Rising A."/>
            <person name="Reimegard J."/>
            <person name="Sonavane S."/>
            <person name="Akerstrom W."/>
            <person name="Nylinder S."/>
            <person name="Hedman E."/>
            <person name="Kallberg Y."/>
        </authorList>
    </citation>
    <scope>NUCLEOTIDE SEQUENCE [LARGE SCALE GENOMIC DNA]</scope>
</reference>
<sequence>MVTDTENTSECQPNIRRSNSLHTDPEETETEMFKLKSMSVSVPTYIYTACRKAC</sequence>
<accession>A0AAV2BEF5</accession>
<feature type="compositionally biased region" description="Polar residues" evidence="1">
    <location>
        <begin position="1"/>
        <end position="22"/>
    </location>
</feature>
<protein>
    <submittedName>
        <fullName evidence="2">Uncharacterized protein</fullName>
    </submittedName>
</protein>
<name>A0AAV2BEF5_9ARAC</name>
<feature type="region of interest" description="Disordered" evidence="1">
    <location>
        <begin position="1"/>
        <end position="32"/>
    </location>
</feature>
<dbReference type="EMBL" id="CAXIEN010000350">
    <property type="protein sequence ID" value="CAL1294608.1"/>
    <property type="molecule type" value="Genomic_DNA"/>
</dbReference>
<feature type="non-terminal residue" evidence="2">
    <location>
        <position position="54"/>
    </location>
</feature>
<evidence type="ECO:0000313" key="2">
    <source>
        <dbReference type="EMBL" id="CAL1294608.1"/>
    </source>
</evidence>
<dbReference type="AlphaFoldDB" id="A0AAV2BEF5"/>
<comment type="caution">
    <text evidence="2">The sequence shown here is derived from an EMBL/GenBank/DDBJ whole genome shotgun (WGS) entry which is preliminary data.</text>
</comment>
<proteinExistence type="predicted"/>
<evidence type="ECO:0000313" key="3">
    <source>
        <dbReference type="Proteomes" id="UP001497382"/>
    </source>
</evidence>
<evidence type="ECO:0000256" key="1">
    <source>
        <dbReference type="SAM" id="MobiDB-lite"/>
    </source>
</evidence>
<dbReference type="Proteomes" id="UP001497382">
    <property type="component" value="Unassembled WGS sequence"/>
</dbReference>
<organism evidence="2 3">
    <name type="scientific">Larinioides sclopetarius</name>
    <dbReference type="NCBI Taxonomy" id="280406"/>
    <lineage>
        <taxon>Eukaryota</taxon>
        <taxon>Metazoa</taxon>
        <taxon>Ecdysozoa</taxon>
        <taxon>Arthropoda</taxon>
        <taxon>Chelicerata</taxon>
        <taxon>Arachnida</taxon>
        <taxon>Araneae</taxon>
        <taxon>Araneomorphae</taxon>
        <taxon>Entelegynae</taxon>
        <taxon>Araneoidea</taxon>
        <taxon>Araneidae</taxon>
        <taxon>Larinioides</taxon>
    </lineage>
</organism>